<evidence type="ECO:0000313" key="3">
    <source>
        <dbReference type="Proteomes" id="UP000095713"/>
    </source>
</evidence>
<organism evidence="2 3">
    <name type="scientific">Flavivirga aquatica</name>
    <dbReference type="NCBI Taxonomy" id="1849968"/>
    <lineage>
        <taxon>Bacteria</taxon>
        <taxon>Pseudomonadati</taxon>
        <taxon>Bacteroidota</taxon>
        <taxon>Flavobacteriia</taxon>
        <taxon>Flavobacteriales</taxon>
        <taxon>Flavobacteriaceae</taxon>
        <taxon>Flavivirga</taxon>
    </lineage>
</organism>
<keyword evidence="1" id="KW-0472">Membrane</keyword>
<gene>
    <name evidence="2" type="ORF">A8C32_05955</name>
</gene>
<comment type="caution">
    <text evidence="2">The sequence shown here is derived from an EMBL/GenBank/DDBJ whole genome shotgun (WGS) entry which is preliminary data.</text>
</comment>
<feature type="transmembrane region" description="Helical" evidence="1">
    <location>
        <begin position="87"/>
        <end position="105"/>
    </location>
</feature>
<dbReference type="EMBL" id="MDJD01000054">
    <property type="protein sequence ID" value="OEJ98739.1"/>
    <property type="molecule type" value="Genomic_DNA"/>
</dbReference>
<dbReference type="OrthoDB" id="1448616at2"/>
<sequence>MTENNTQPNRTTSTDNNIEVESHFNTNTQEEINIDINDVDNKSQKERNEFFSGNMDNIDIFLKHEEFKLKKANSDSERGLRERNAALAFKFSSIWALFIGLIILLKGFDFFTCYELSQTEFLFVIGSLTTSIFTFYLLVIKYLFYHKEDNS</sequence>
<name>A0A1E5SHY8_9FLAO</name>
<evidence type="ECO:0000256" key="1">
    <source>
        <dbReference type="SAM" id="Phobius"/>
    </source>
</evidence>
<dbReference type="RefSeq" id="WP_069831423.1">
    <property type="nucleotide sequence ID" value="NZ_MDJD01000054.1"/>
</dbReference>
<protein>
    <submittedName>
        <fullName evidence="2">Uncharacterized protein</fullName>
    </submittedName>
</protein>
<dbReference type="Proteomes" id="UP000095713">
    <property type="component" value="Unassembled WGS sequence"/>
</dbReference>
<evidence type="ECO:0000313" key="2">
    <source>
        <dbReference type="EMBL" id="OEJ98739.1"/>
    </source>
</evidence>
<dbReference type="STRING" id="1849968.A8C32_05955"/>
<dbReference type="AlphaFoldDB" id="A0A1E5SHY8"/>
<proteinExistence type="predicted"/>
<keyword evidence="1" id="KW-0812">Transmembrane</keyword>
<accession>A0A1E5SHY8</accession>
<keyword evidence="1" id="KW-1133">Transmembrane helix</keyword>
<keyword evidence="3" id="KW-1185">Reference proteome</keyword>
<reference evidence="2 3" key="1">
    <citation type="submission" date="2016-05" db="EMBL/GenBank/DDBJ databases">
        <title>Draft Genome Sequence of Algibacter sp. Strain SK-16 Isolated from the Surface Water of Aburatsubo Inlet.</title>
        <authorList>
            <person name="Wong S.-K."/>
            <person name="Yoshizawa S."/>
            <person name="Nakajima Y."/>
            <person name="Ogura Y."/>
            <person name="Tetsuya H."/>
            <person name="Hamasaki K."/>
        </authorList>
    </citation>
    <scope>NUCLEOTIDE SEQUENCE [LARGE SCALE GENOMIC DNA]</scope>
    <source>
        <strain evidence="2 3">SK-16</strain>
    </source>
</reference>
<feature type="transmembrane region" description="Helical" evidence="1">
    <location>
        <begin position="121"/>
        <end position="144"/>
    </location>
</feature>